<dbReference type="Proteomes" id="UP000271974">
    <property type="component" value="Unassembled WGS sequence"/>
</dbReference>
<feature type="compositionally biased region" description="Basic and acidic residues" evidence="1">
    <location>
        <begin position="176"/>
        <end position="189"/>
    </location>
</feature>
<feature type="region of interest" description="Disordered" evidence="1">
    <location>
        <begin position="1"/>
        <end position="27"/>
    </location>
</feature>
<comment type="caution">
    <text evidence="2">The sequence shown here is derived from an EMBL/GenBank/DDBJ whole genome shotgun (WGS) entry which is preliminary data.</text>
</comment>
<feature type="compositionally biased region" description="Polar residues" evidence="1">
    <location>
        <begin position="104"/>
        <end position="138"/>
    </location>
</feature>
<feature type="compositionally biased region" description="Polar residues" evidence="1">
    <location>
        <begin position="1"/>
        <end position="13"/>
    </location>
</feature>
<feature type="compositionally biased region" description="Basic residues" evidence="1">
    <location>
        <begin position="224"/>
        <end position="236"/>
    </location>
</feature>
<feature type="region of interest" description="Disordered" evidence="1">
    <location>
        <begin position="104"/>
        <end position="285"/>
    </location>
</feature>
<dbReference type="AlphaFoldDB" id="A0A433STX4"/>
<keyword evidence="3" id="KW-1185">Reference proteome</keyword>
<dbReference type="OrthoDB" id="166212at2759"/>
<accession>A0A433STX4</accession>
<feature type="compositionally biased region" description="Polar residues" evidence="1">
    <location>
        <begin position="243"/>
        <end position="275"/>
    </location>
</feature>
<evidence type="ECO:0000313" key="2">
    <source>
        <dbReference type="EMBL" id="RUS72699.1"/>
    </source>
</evidence>
<dbReference type="EMBL" id="RQTK01001030">
    <property type="protein sequence ID" value="RUS72699.1"/>
    <property type="molecule type" value="Genomic_DNA"/>
</dbReference>
<evidence type="ECO:0000256" key="1">
    <source>
        <dbReference type="SAM" id="MobiDB-lite"/>
    </source>
</evidence>
<gene>
    <name evidence="2" type="ORF">EGW08_019535</name>
</gene>
<sequence length="454" mass="51379">ESRQLSKNTTRSLNFHPGHNPRLSPLVHNNHETFKSPYELEFKLEQTLPGYRNSKDRLGSLNYDNIIDNFRSRLVCKDLPPTGRSPDQHGTHSNACHVIQTQSLHPKSHPVDNSNGSSDTKSSGQSDLAHSDSVSNSQRDSRSPTPLPDIHVTNKTVQSSQNGHDSGISSPRRKFQGHEDTNSDGDLERTNINGSVGDDKDNGEGSNLLNADYQHMGDDNDRQQHKRKRKLVRKTSKGVYLAPSQTANQTESNTPGADSEKTQVNQPLQSTSSRHASLDSGSVAEQEETVEAKLARLQIQYQRRVIDREGRKTIAEELDYKARRDFKFTETDLDPTIIEVQVLERGQYFGLAPILFQDQSSLSVVSNGAECLVISKKLFLQWATEKCLRYLRQTESPYPSEQELHRKLQEVVNWQANRSLVYHRLAHQIAERKARRKQFLPTYQGQYCFRSGPA</sequence>
<feature type="non-terminal residue" evidence="2">
    <location>
        <position position="1"/>
    </location>
</feature>
<reference evidence="2 3" key="1">
    <citation type="submission" date="2019-01" db="EMBL/GenBank/DDBJ databases">
        <title>A draft genome assembly of the solar-powered sea slug Elysia chlorotica.</title>
        <authorList>
            <person name="Cai H."/>
            <person name="Li Q."/>
            <person name="Fang X."/>
            <person name="Li J."/>
            <person name="Curtis N.E."/>
            <person name="Altenburger A."/>
            <person name="Shibata T."/>
            <person name="Feng M."/>
            <person name="Maeda T."/>
            <person name="Schwartz J.A."/>
            <person name="Shigenobu S."/>
            <person name="Lundholm N."/>
            <person name="Nishiyama T."/>
            <person name="Yang H."/>
            <person name="Hasebe M."/>
            <person name="Li S."/>
            <person name="Pierce S.K."/>
            <person name="Wang J."/>
        </authorList>
    </citation>
    <scope>NUCLEOTIDE SEQUENCE [LARGE SCALE GENOMIC DNA]</scope>
    <source>
        <strain evidence="2">EC2010</strain>
        <tissue evidence="2">Whole organism of an adult</tissue>
    </source>
</reference>
<dbReference type="STRING" id="188477.A0A433STX4"/>
<name>A0A433STX4_ELYCH</name>
<organism evidence="2 3">
    <name type="scientific">Elysia chlorotica</name>
    <name type="common">Eastern emerald elysia</name>
    <name type="synonym">Sea slug</name>
    <dbReference type="NCBI Taxonomy" id="188477"/>
    <lineage>
        <taxon>Eukaryota</taxon>
        <taxon>Metazoa</taxon>
        <taxon>Spiralia</taxon>
        <taxon>Lophotrochozoa</taxon>
        <taxon>Mollusca</taxon>
        <taxon>Gastropoda</taxon>
        <taxon>Heterobranchia</taxon>
        <taxon>Euthyneura</taxon>
        <taxon>Panpulmonata</taxon>
        <taxon>Sacoglossa</taxon>
        <taxon>Placobranchoidea</taxon>
        <taxon>Plakobranchidae</taxon>
        <taxon>Elysia</taxon>
    </lineage>
</organism>
<feature type="compositionally biased region" description="Polar residues" evidence="1">
    <location>
        <begin position="153"/>
        <end position="169"/>
    </location>
</feature>
<protein>
    <recommendedName>
        <fullName evidence="4">Cyclic nucleotide-binding domain-containing protein</fullName>
    </recommendedName>
</protein>
<proteinExistence type="predicted"/>
<evidence type="ECO:0000313" key="3">
    <source>
        <dbReference type="Proteomes" id="UP000271974"/>
    </source>
</evidence>
<evidence type="ECO:0008006" key="4">
    <source>
        <dbReference type="Google" id="ProtNLM"/>
    </source>
</evidence>